<feature type="compositionally biased region" description="Basic and acidic residues" evidence="1">
    <location>
        <begin position="40"/>
        <end position="49"/>
    </location>
</feature>
<dbReference type="AlphaFoldDB" id="A0A1W1ZZD3"/>
<feature type="region of interest" description="Disordered" evidence="1">
    <location>
        <begin position="1"/>
        <end position="60"/>
    </location>
</feature>
<dbReference type="STRING" id="1122930.SAMN02745168_1346"/>
<gene>
    <name evidence="2" type="ORF">SAMN02745168_1346</name>
</gene>
<evidence type="ECO:0000313" key="2">
    <source>
        <dbReference type="EMBL" id="SMC53754.1"/>
    </source>
</evidence>
<evidence type="ECO:0000256" key="1">
    <source>
        <dbReference type="SAM" id="MobiDB-lite"/>
    </source>
</evidence>
<keyword evidence="3" id="KW-1185">Reference proteome</keyword>
<proteinExistence type="predicted"/>
<protein>
    <submittedName>
        <fullName evidence="2">Uncharacterized protein</fullName>
    </submittedName>
</protein>
<reference evidence="2 3" key="1">
    <citation type="submission" date="2017-04" db="EMBL/GenBank/DDBJ databases">
        <authorList>
            <person name="Afonso C.L."/>
            <person name="Miller P.J."/>
            <person name="Scott M.A."/>
            <person name="Spackman E."/>
            <person name="Goraichik I."/>
            <person name="Dimitrov K.M."/>
            <person name="Suarez D.L."/>
            <person name="Swayne D.E."/>
        </authorList>
    </citation>
    <scope>NUCLEOTIDE SEQUENCE [LARGE SCALE GENOMIC DNA]</scope>
    <source>
        <strain evidence="2 3">DSM 12816</strain>
    </source>
</reference>
<name>A0A1W1ZZD3_9FIRM</name>
<accession>A0A1W1ZZD3</accession>
<organism evidence="2 3">
    <name type="scientific">Papillibacter cinnamivorans DSM 12816</name>
    <dbReference type="NCBI Taxonomy" id="1122930"/>
    <lineage>
        <taxon>Bacteria</taxon>
        <taxon>Bacillati</taxon>
        <taxon>Bacillota</taxon>
        <taxon>Clostridia</taxon>
        <taxon>Eubacteriales</taxon>
        <taxon>Oscillospiraceae</taxon>
        <taxon>Papillibacter</taxon>
    </lineage>
</organism>
<dbReference type="Proteomes" id="UP000192790">
    <property type="component" value="Unassembled WGS sequence"/>
</dbReference>
<feature type="compositionally biased region" description="Basic residues" evidence="1">
    <location>
        <begin position="50"/>
        <end position="60"/>
    </location>
</feature>
<evidence type="ECO:0000313" key="3">
    <source>
        <dbReference type="Proteomes" id="UP000192790"/>
    </source>
</evidence>
<dbReference type="EMBL" id="FWXW01000003">
    <property type="protein sequence ID" value="SMC53754.1"/>
    <property type="molecule type" value="Genomic_DNA"/>
</dbReference>
<sequence>MRRDYLDTMETAGSLVPDLSRAPSSHPHSPRRLESPLTAETEKHKDREKGKRRKEKQMQG</sequence>